<feature type="non-terminal residue" evidence="1">
    <location>
        <position position="111"/>
    </location>
</feature>
<evidence type="ECO:0000313" key="2">
    <source>
        <dbReference type="Proteomes" id="UP001206925"/>
    </source>
</evidence>
<name>A0AAD5DH42_AMBAR</name>
<keyword evidence="2" id="KW-1185">Reference proteome</keyword>
<dbReference type="EMBL" id="JAMZMK010000097">
    <property type="protein sequence ID" value="KAI7757580.1"/>
    <property type="molecule type" value="Genomic_DNA"/>
</dbReference>
<dbReference type="Proteomes" id="UP001206925">
    <property type="component" value="Unassembled WGS sequence"/>
</dbReference>
<reference evidence="1" key="1">
    <citation type="submission" date="2022-06" db="EMBL/GenBank/DDBJ databases">
        <title>Uncovering the hologenomic basis of an extraordinary plant invasion.</title>
        <authorList>
            <person name="Bieker V.C."/>
            <person name="Martin M.D."/>
            <person name="Gilbert T."/>
            <person name="Hodgins K."/>
            <person name="Battlay P."/>
            <person name="Petersen B."/>
            <person name="Wilson J."/>
        </authorList>
    </citation>
    <scope>NUCLEOTIDE SEQUENCE</scope>
    <source>
        <strain evidence="1">AA19_3_7</strain>
        <tissue evidence="1">Leaf</tissue>
    </source>
</reference>
<sequence length="111" mass="13003">MKGDSFTVDMEPFSHLSNKDLFIIAMVVAEERWPRQLRFRGGGGVVVPERERERARKREEWWRVVAEEGSDAVYGDVRRPVTHRFIRQLLIWQRSTVNYLLMGFSESSSSS</sequence>
<comment type="caution">
    <text evidence="1">The sequence shown here is derived from an EMBL/GenBank/DDBJ whole genome shotgun (WGS) entry which is preliminary data.</text>
</comment>
<organism evidence="1 2">
    <name type="scientific">Ambrosia artemisiifolia</name>
    <name type="common">Common ragweed</name>
    <dbReference type="NCBI Taxonomy" id="4212"/>
    <lineage>
        <taxon>Eukaryota</taxon>
        <taxon>Viridiplantae</taxon>
        <taxon>Streptophyta</taxon>
        <taxon>Embryophyta</taxon>
        <taxon>Tracheophyta</taxon>
        <taxon>Spermatophyta</taxon>
        <taxon>Magnoliopsida</taxon>
        <taxon>eudicotyledons</taxon>
        <taxon>Gunneridae</taxon>
        <taxon>Pentapetalae</taxon>
        <taxon>asterids</taxon>
        <taxon>campanulids</taxon>
        <taxon>Asterales</taxon>
        <taxon>Asteraceae</taxon>
        <taxon>Asteroideae</taxon>
        <taxon>Heliantheae alliance</taxon>
        <taxon>Heliantheae</taxon>
        <taxon>Ambrosia</taxon>
    </lineage>
</organism>
<evidence type="ECO:0000313" key="1">
    <source>
        <dbReference type="EMBL" id="KAI7757580.1"/>
    </source>
</evidence>
<dbReference type="AlphaFoldDB" id="A0AAD5DH42"/>
<proteinExistence type="predicted"/>
<protein>
    <submittedName>
        <fullName evidence="1">Uncharacterized protein</fullName>
    </submittedName>
</protein>
<accession>A0AAD5DH42</accession>
<gene>
    <name evidence="1" type="ORF">M8C21_016471</name>
</gene>